<reference evidence="8" key="1">
    <citation type="submission" date="2021-10" db="EMBL/GenBank/DDBJ databases">
        <title>Tropical sea cucumber genome reveals ecological adaptation and Cuvierian tubules defense mechanism.</title>
        <authorList>
            <person name="Chen T."/>
        </authorList>
    </citation>
    <scope>NUCLEOTIDE SEQUENCE</scope>
    <source>
        <strain evidence="8">Nanhai2018</strain>
        <tissue evidence="8">Muscle</tissue>
    </source>
</reference>
<feature type="transmembrane region" description="Helical" evidence="7">
    <location>
        <begin position="111"/>
        <end position="131"/>
    </location>
</feature>
<comment type="subcellular location">
    <subcellularLocation>
        <location evidence="1">Membrane</location>
        <topology evidence="1">Multi-pass membrane protein</topology>
    </subcellularLocation>
</comment>
<feature type="transmembrane region" description="Helical" evidence="7">
    <location>
        <begin position="377"/>
        <end position="396"/>
    </location>
</feature>
<dbReference type="OrthoDB" id="784140at2759"/>
<feature type="transmembrane region" description="Helical" evidence="7">
    <location>
        <begin position="472"/>
        <end position="493"/>
    </location>
</feature>
<evidence type="ECO:0000256" key="5">
    <source>
        <dbReference type="ARBA" id="ARBA00023136"/>
    </source>
</evidence>
<dbReference type="EMBL" id="JAIZAY010000009">
    <property type="protein sequence ID" value="KAJ8035873.1"/>
    <property type="molecule type" value="Genomic_DNA"/>
</dbReference>
<protein>
    <recommendedName>
        <fullName evidence="10">Transmembrane protein 161B</fullName>
    </recommendedName>
</protein>
<evidence type="ECO:0008006" key="10">
    <source>
        <dbReference type="Google" id="ProtNLM"/>
    </source>
</evidence>
<evidence type="ECO:0000313" key="9">
    <source>
        <dbReference type="Proteomes" id="UP001152320"/>
    </source>
</evidence>
<evidence type="ECO:0000256" key="1">
    <source>
        <dbReference type="ARBA" id="ARBA00004141"/>
    </source>
</evidence>
<gene>
    <name evidence="8" type="ORF">HOLleu_19684</name>
</gene>
<proteinExistence type="inferred from homology"/>
<dbReference type="Pfam" id="PF10268">
    <property type="entry name" value="Tmemb_161AB"/>
    <property type="match status" value="1"/>
</dbReference>
<evidence type="ECO:0000256" key="4">
    <source>
        <dbReference type="ARBA" id="ARBA00022989"/>
    </source>
</evidence>
<keyword evidence="3 7" id="KW-0812">Transmembrane</keyword>
<feature type="transmembrane region" description="Helical" evidence="7">
    <location>
        <begin position="231"/>
        <end position="250"/>
    </location>
</feature>
<feature type="transmembrane region" description="Helical" evidence="7">
    <location>
        <begin position="12"/>
        <end position="33"/>
    </location>
</feature>
<dbReference type="Proteomes" id="UP001152320">
    <property type="component" value="Chromosome 9"/>
</dbReference>
<comment type="caution">
    <text evidence="8">The sequence shown here is derived from an EMBL/GenBank/DDBJ whole genome shotgun (WGS) entry which is preliminary data.</text>
</comment>
<keyword evidence="5 7" id="KW-0472">Membrane</keyword>
<keyword evidence="6" id="KW-0325">Glycoprotein</keyword>
<evidence type="ECO:0000256" key="7">
    <source>
        <dbReference type="SAM" id="Phobius"/>
    </source>
</evidence>
<comment type="similarity">
    <text evidence="2">Belongs to the TMEM161 family.</text>
</comment>
<dbReference type="AlphaFoldDB" id="A0A9Q1C078"/>
<evidence type="ECO:0000256" key="2">
    <source>
        <dbReference type="ARBA" id="ARBA00009706"/>
    </source>
</evidence>
<evidence type="ECO:0000256" key="6">
    <source>
        <dbReference type="ARBA" id="ARBA00023180"/>
    </source>
</evidence>
<evidence type="ECO:0000313" key="8">
    <source>
        <dbReference type="EMBL" id="KAJ8035873.1"/>
    </source>
</evidence>
<dbReference type="InterPro" id="IPR019395">
    <property type="entry name" value="Transmembrane_161A/B"/>
</dbReference>
<name>A0A9Q1C078_HOLLE</name>
<feature type="transmembrane region" description="Helical" evidence="7">
    <location>
        <begin position="271"/>
        <end position="291"/>
    </location>
</feature>
<dbReference type="GO" id="GO:0016020">
    <property type="term" value="C:membrane"/>
    <property type="evidence" value="ECO:0007669"/>
    <property type="project" value="UniProtKB-SubCell"/>
</dbReference>
<accession>A0A9Q1C078</accession>
<evidence type="ECO:0000256" key="3">
    <source>
        <dbReference type="ARBA" id="ARBA00022692"/>
    </source>
</evidence>
<keyword evidence="4 7" id="KW-1133">Transmembrane helix</keyword>
<sequence length="496" mass="56791">MALLGPQLVFTIVMTTLLQKIIIPYHSLALWLIGRGNLYFYSYPSDQDLKKAAGIAPNKGKRKRNRLENLKMQLGLEDTFTVPKNINLELTTKPVHLVHLLLLEYLSEFRWLVDFSCVALTVYTITELYYAVIDVGSELNLSLIWLVMMVGFVVHTLFHLTALYFQTEDAGERSVCVTFSFFFLVIAMATLVVDEDILEFGLEDAHDEFLEGATAFLKEKTMESDGPMSLITFKVILTIVATVIGGILTFPGLRYAKMYIDAQKHYCEKRFIIFGLHISFLFPLFISLMWVKPVARTYFKSPNLGDGFDDKSEPLMSDETFDLIRFCLIPIFCLLRFCLTTVHLQSHLNMAKERFDSMKMEAGRINSLELQKMIIRVFSYLCVVALQYVAPLLLLMSVSCLLKTSSGISFRIFDNVQLYSFNSTRSSTTPSNSSTNDAVDAFRQATEQFTVTLDALRKVFCPMFFQGIYSFLTWWICTSWFISSLFGVLYHTYLTR</sequence>
<feature type="transmembrane region" description="Helical" evidence="7">
    <location>
        <begin position="323"/>
        <end position="344"/>
    </location>
</feature>
<keyword evidence="9" id="KW-1185">Reference proteome</keyword>
<dbReference type="PANTHER" id="PTHR13624:SF6">
    <property type="entry name" value="EMEI"/>
    <property type="match status" value="1"/>
</dbReference>
<feature type="transmembrane region" description="Helical" evidence="7">
    <location>
        <begin position="175"/>
        <end position="193"/>
    </location>
</feature>
<dbReference type="PANTHER" id="PTHR13624">
    <property type="entry name" value="RE42071P"/>
    <property type="match status" value="1"/>
</dbReference>
<organism evidence="8 9">
    <name type="scientific">Holothuria leucospilota</name>
    <name type="common">Black long sea cucumber</name>
    <name type="synonym">Mertensiothuria leucospilota</name>
    <dbReference type="NCBI Taxonomy" id="206669"/>
    <lineage>
        <taxon>Eukaryota</taxon>
        <taxon>Metazoa</taxon>
        <taxon>Echinodermata</taxon>
        <taxon>Eleutherozoa</taxon>
        <taxon>Echinozoa</taxon>
        <taxon>Holothuroidea</taxon>
        <taxon>Aspidochirotacea</taxon>
        <taxon>Aspidochirotida</taxon>
        <taxon>Holothuriidae</taxon>
        <taxon>Holothuria</taxon>
    </lineage>
</organism>
<feature type="transmembrane region" description="Helical" evidence="7">
    <location>
        <begin position="143"/>
        <end position="163"/>
    </location>
</feature>